<dbReference type="Gene3D" id="1.25.40.10">
    <property type="entry name" value="Tetratricopeptide repeat domain"/>
    <property type="match status" value="1"/>
</dbReference>
<proteinExistence type="predicted"/>
<dbReference type="InterPro" id="IPR011990">
    <property type="entry name" value="TPR-like_helical_dom_sf"/>
</dbReference>
<organism evidence="2 3">
    <name type="scientific">Symbiodinium pilosum</name>
    <name type="common">Dinoflagellate</name>
    <dbReference type="NCBI Taxonomy" id="2952"/>
    <lineage>
        <taxon>Eukaryota</taxon>
        <taxon>Sar</taxon>
        <taxon>Alveolata</taxon>
        <taxon>Dinophyceae</taxon>
        <taxon>Suessiales</taxon>
        <taxon>Symbiodiniaceae</taxon>
        <taxon>Symbiodinium</taxon>
    </lineage>
</organism>
<accession>A0A812JCM3</accession>
<protein>
    <submittedName>
        <fullName evidence="2">Uncharacterized protein</fullName>
    </submittedName>
</protein>
<name>A0A812JCM3_SYMPI</name>
<sequence>MPGDDMHPQVMQALMHFVQVTSQKEGRSEEDVLAEFSTPQGMKAFTSLMSLAAGGAAGNLRKARMLAESTGRVEIYVDCLSKHCPWLMTDSEDGVDDHRHGHLLRDCSGNIQRVYFALDLASATGFYTSRFTMCMPDVKWYATERMLDPADYLGAMMLEDCVEYMTTAPDSPANHRSQKSLLDDEPVDSDEDMEDFLASLGTEPSRQASVLLRGRVACVDVTEDSWEGVQHLLGRSSALVCTSLLTQVGYKEPFIWTDVLQGATPLLEEGGILLLYDSEKWGDFANMDKMNQFIKEQQLDLELIDRQEPINYSGDPDGRMFILVFRKTKKTACKSVTWLLQHAADLKHAGNSFFSNPAKCKQPEKVLCSNPRVQVLWKAVACYVQGLDCLTLARSALCSGEHDMTSETVAEREGQLTLLSSRLYCNLAAAYLELGPTAGTYQHALKVVNLALACAPDWDRAIERKAKICEAMKQRGDS</sequence>
<comment type="caution">
    <text evidence="2">The sequence shown here is derived from an EMBL/GenBank/DDBJ whole genome shotgun (WGS) entry which is preliminary data.</text>
</comment>
<reference evidence="2" key="1">
    <citation type="submission" date="2021-02" db="EMBL/GenBank/DDBJ databases">
        <authorList>
            <person name="Dougan E. K."/>
            <person name="Rhodes N."/>
            <person name="Thang M."/>
            <person name="Chan C."/>
        </authorList>
    </citation>
    <scope>NUCLEOTIDE SEQUENCE</scope>
</reference>
<gene>
    <name evidence="2" type="ORF">SPIL2461_LOCUS1901</name>
</gene>
<dbReference type="AlphaFoldDB" id="A0A812JCM3"/>
<keyword evidence="3" id="KW-1185">Reference proteome</keyword>
<evidence type="ECO:0000313" key="2">
    <source>
        <dbReference type="EMBL" id="CAE7203609.1"/>
    </source>
</evidence>
<dbReference type="Proteomes" id="UP000649617">
    <property type="component" value="Unassembled WGS sequence"/>
</dbReference>
<dbReference type="OrthoDB" id="433477at2759"/>
<dbReference type="EMBL" id="CAJNIZ010001947">
    <property type="protein sequence ID" value="CAE7203609.1"/>
    <property type="molecule type" value="Genomic_DNA"/>
</dbReference>
<evidence type="ECO:0000313" key="3">
    <source>
        <dbReference type="Proteomes" id="UP000649617"/>
    </source>
</evidence>
<dbReference type="SUPFAM" id="SSF48452">
    <property type="entry name" value="TPR-like"/>
    <property type="match status" value="1"/>
</dbReference>
<feature type="region of interest" description="Disordered" evidence="1">
    <location>
        <begin position="169"/>
        <end position="189"/>
    </location>
</feature>
<evidence type="ECO:0000256" key="1">
    <source>
        <dbReference type="SAM" id="MobiDB-lite"/>
    </source>
</evidence>